<reference evidence="3" key="1">
    <citation type="submission" date="2014-09" db="EMBL/GenBank/DDBJ databases">
        <title>Vibrio variabilis JCM 19239. (C206) whole genome shotgun sequence.</title>
        <authorList>
            <person name="Sawabe T."/>
            <person name="Meirelles P."/>
            <person name="Nakanishi M."/>
            <person name="Sayaka M."/>
            <person name="Hattori M."/>
            <person name="Ohkuma M."/>
        </authorList>
    </citation>
    <scope>NUCLEOTIDE SEQUENCE [LARGE SCALE GENOMIC DNA]</scope>
    <source>
        <strain evidence="3">JCM 19239</strain>
    </source>
</reference>
<evidence type="ECO:0000313" key="3">
    <source>
        <dbReference type="Proteomes" id="UP000029223"/>
    </source>
</evidence>
<accession>A0ABQ0JPM4</accession>
<dbReference type="Gene3D" id="3.40.50.970">
    <property type="match status" value="1"/>
</dbReference>
<comment type="caution">
    <text evidence="2">The sequence shown here is derived from an EMBL/GenBank/DDBJ whole genome shotgun (WGS) entry which is preliminary data.</text>
</comment>
<dbReference type="EC" id="4.1.1.47" evidence="2"/>
<sequence>MNNSYLGLIRQAQRQFDIDYCVQLAFENQNSPEVEGYGVDHVKVVEGLGCKAIRVTDPSNIQSAFSEARALMAAHQVPVVVEIILERVTNISMGVEINAINEFEPLAESATDAPTALSSINNTNPTS</sequence>
<dbReference type="Proteomes" id="UP000029223">
    <property type="component" value="Unassembled WGS sequence"/>
</dbReference>
<feature type="domain" description="Thiamine pyrophosphate enzyme TPP-binding" evidence="1">
    <location>
        <begin position="1"/>
        <end position="83"/>
    </location>
</feature>
<dbReference type="Pfam" id="PF02775">
    <property type="entry name" value="TPP_enzyme_C"/>
    <property type="match status" value="1"/>
</dbReference>
<protein>
    <submittedName>
        <fullName evidence="2">Glyoxylate carboligase</fullName>
        <ecNumber evidence="2">4.1.1.47</ecNumber>
    </submittedName>
</protein>
<dbReference type="InterPro" id="IPR011766">
    <property type="entry name" value="TPP_enzyme_TPP-bd"/>
</dbReference>
<keyword evidence="3" id="KW-1185">Reference proteome</keyword>
<organism evidence="2 3">
    <name type="scientific">Vibrio variabilis</name>
    <dbReference type="NCBI Taxonomy" id="990271"/>
    <lineage>
        <taxon>Bacteria</taxon>
        <taxon>Pseudomonadati</taxon>
        <taxon>Pseudomonadota</taxon>
        <taxon>Gammaproteobacteria</taxon>
        <taxon>Vibrionales</taxon>
        <taxon>Vibrionaceae</taxon>
        <taxon>Vibrio</taxon>
    </lineage>
</organism>
<evidence type="ECO:0000259" key="1">
    <source>
        <dbReference type="Pfam" id="PF02775"/>
    </source>
</evidence>
<dbReference type="SUPFAM" id="SSF52518">
    <property type="entry name" value="Thiamin diphosphate-binding fold (THDP-binding)"/>
    <property type="match status" value="1"/>
</dbReference>
<proteinExistence type="predicted"/>
<reference evidence="3" key="2">
    <citation type="submission" date="2014-09" db="EMBL/GenBank/DDBJ databases">
        <authorList>
            <consortium name="NBRP consortium"/>
            <person name="Sawabe T."/>
            <person name="Meirelles P."/>
            <person name="Nakanishi M."/>
            <person name="Sayaka M."/>
            <person name="Hattori M."/>
            <person name="Ohkuma M."/>
        </authorList>
    </citation>
    <scope>NUCLEOTIDE SEQUENCE [LARGE SCALE GENOMIC DNA]</scope>
    <source>
        <strain evidence="3">JCM 19239</strain>
    </source>
</reference>
<dbReference type="GO" id="GO:0009028">
    <property type="term" value="F:tartronate-semialdehyde synthase activity"/>
    <property type="evidence" value="ECO:0007669"/>
    <property type="project" value="UniProtKB-EC"/>
</dbReference>
<gene>
    <name evidence="2" type="ORF">JCM19239_5722</name>
</gene>
<evidence type="ECO:0000313" key="2">
    <source>
        <dbReference type="EMBL" id="GAL30290.1"/>
    </source>
</evidence>
<dbReference type="InterPro" id="IPR029061">
    <property type="entry name" value="THDP-binding"/>
</dbReference>
<name>A0ABQ0JPM4_9VIBR</name>
<keyword evidence="2" id="KW-0456">Lyase</keyword>
<dbReference type="EMBL" id="BBMS01000090">
    <property type="protein sequence ID" value="GAL30290.1"/>
    <property type="molecule type" value="Genomic_DNA"/>
</dbReference>